<sequence>MQDVPSEDSRDPPTIFVFIQQIYKTVNELSLDLQTFPYDHEFTERIFVEDAPSAMEVEVVLSLSLAFIRFQHFSKLSLFGTSFALVRGRIWHIKVIPRACLPWGVLPSSVTQFVRENGGQTCKQVPANTAELHRKLEVICEVTLFTSSYRK</sequence>
<evidence type="ECO:0000313" key="2">
    <source>
        <dbReference type="Proteomes" id="UP001651158"/>
    </source>
</evidence>
<accession>A0ABR4Q444</accession>
<evidence type="ECO:0000313" key="1">
    <source>
        <dbReference type="EMBL" id="KAL5104140.1"/>
    </source>
</evidence>
<comment type="caution">
    <text evidence="1">The sequence shown here is derived from an EMBL/GenBank/DDBJ whole genome shotgun (WGS) entry which is preliminary data.</text>
</comment>
<proteinExistence type="predicted"/>
<dbReference type="EMBL" id="JAKROA010000014">
    <property type="protein sequence ID" value="KAL5104140.1"/>
    <property type="molecule type" value="Genomic_DNA"/>
</dbReference>
<organism evidence="1 2">
    <name type="scientific">Taenia crassiceps</name>
    <dbReference type="NCBI Taxonomy" id="6207"/>
    <lineage>
        <taxon>Eukaryota</taxon>
        <taxon>Metazoa</taxon>
        <taxon>Spiralia</taxon>
        <taxon>Lophotrochozoa</taxon>
        <taxon>Platyhelminthes</taxon>
        <taxon>Cestoda</taxon>
        <taxon>Eucestoda</taxon>
        <taxon>Cyclophyllidea</taxon>
        <taxon>Taeniidae</taxon>
        <taxon>Taenia</taxon>
    </lineage>
</organism>
<keyword evidence="2" id="KW-1185">Reference proteome</keyword>
<name>A0ABR4Q444_9CEST</name>
<dbReference type="Proteomes" id="UP001651158">
    <property type="component" value="Unassembled WGS sequence"/>
</dbReference>
<reference evidence="1 2" key="1">
    <citation type="journal article" date="2022" name="Front. Cell. Infect. Microbiol.">
        <title>The Genomes of Two Strains of Taenia crassiceps the Animal Model for the Study of Human Cysticercosis.</title>
        <authorList>
            <person name="Bobes R.J."/>
            <person name="Estrada K."/>
            <person name="Rios-Valencia D.G."/>
            <person name="Calderon-Gallegos A."/>
            <person name="de la Torre P."/>
            <person name="Carrero J.C."/>
            <person name="Sanchez-Flores A."/>
            <person name="Laclette J.P."/>
        </authorList>
    </citation>
    <scope>NUCLEOTIDE SEQUENCE [LARGE SCALE GENOMIC DNA]</scope>
    <source>
        <strain evidence="1">WFUcys</strain>
    </source>
</reference>
<gene>
    <name evidence="1" type="ORF">TcWFU_008379</name>
</gene>
<protein>
    <submittedName>
        <fullName evidence="1">Uncharacterized protein</fullName>
    </submittedName>
</protein>